<evidence type="ECO:0000259" key="21">
    <source>
        <dbReference type="PROSITE" id="PS50894"/>
    </source>
</evidence>
<dbReference type="CDD" id="cd17546">
    <property type="entry name" value="REC_hyHK_CKI1_RcsC-like"/>
    <property type="match status" value="1"/>
</dbReference>
<keyword evidence="11" id="KW-0067">ATP-binding</keyword>
<dbReference type="InterPro" id="IPR035965">
    <property type="entry name" value="PAS-like_dom_sf"/>
</dbReference>
<evidence type="ECO:0000256" key="2">
    <source>
        <dbReference type="ARBA" id="ARBA00004429"/>
    </source>
</evidence>
<feature type="domain" description="HPt" evidence="21">
    <location>
        <begin position="754"/>
        <end position="840"/>
    </location>
</feature>
<evidence type="ECO:0000256" key="7">
    <source>
        <dbReference type="ARBA" id="ARBA00022679"/>
    </source>
</evidence>
<dbReference type="SMART" id="SM00387">
    <property type="entry name" value="HATPase_c"/>
    <property type="match status" value="1"/>
</dbReference>
<feature type="domain" description="Response regulatory" evidence="20">
    <location>
        <begin position="601"/>
        <end position="715"/>
    </location>
</feature>
<evidence type="ECO:0000256" key="5">
    <source>
        <dbReference type="ARBA" id="ARBA00022519"/>
    </source>
</evidence>
<dbReference type="Gene3D" id="3.40.50.2300">
    <property type="match status" value="1"/>
</dbReference>
<dbReference type="CDD" id="cd00088">
    <property type="entry name" value="HPT"/>
    <property type="match status" value="1"/>
</dbReference>
<evidence type="ECO:0000256" key="9">
    <source>
        <dbReference type="ARBA" id="ARBA00022741"/>
    </source>
</evidence>
<dbReference type="Pfam" id="PF00512">
    <property type="entry name" value="HisKA"/>
    <property type="match status" value="1"/>
</dbReference>
<dbReference type="SUPFAM" id="SSF55874">
    <property type="entry name" value="ATPase domain of HSP90 chaperone/DNA topoisomerase II/histidine kinase"/>
    <property type="match status" value="1"/>
</dbReference>
<keyword evidence="4" id="KW-1003">Cell membrane</keyword>
<evidence type="ECO:0000313" key="23">
    <source>
        <dbReference type="Proteomes" id="UP000319557"/>
    </source>
</evidence>
<keyword evidence="7 22" id="KW-0808">Transferase</keyword>
<sequence length="853" mass="92706">MFSTLKTILNRLLRPFRWLAERLPTRVRIVAALVAMVMVSFIGTLTLQVFPNPYVTTMEGRASFTEALAMSATTLISSGNREGLKALLEGIVRRQPDIISIGLRKPNGTLHAAAGEHASKWDSRLLERRNGQVLSTDRQMVLPVYQRSDKWAELEIAFEPYKPFLGIEPWKLVLILVAPACFIQFYLFLGMILKQLDASGAVPTHVRDVLDNLGVGLVLLDLEYRVLLANPVIQADLKMSQRQLLGQSASDLNWIAEDDNALPWTETLRRGAALSNRLLGIEVEGKRCIFSVNSTPIQTSEGTCQGVMVTFKDITTLEDHKRELAIAKDAAELANETKSQFLANMSHEIRTPMNAIVGFTDVLRRGLEHDPDRQLEYLDTIYSSGNHLVELINDVLDLSKIESAGVQLEIRDCSPFQIVNEVVTVLTGKANDQGIQLSSSAAGEIPETIQTDPTRLRQILINLVGNAVKFTESGGVRVSFVVLGGDAGPQMRFDVIDTGIGMDDQQLQRIFSPFVQADSSVTRRFGGTGLGLSISKKFAEAMGGGITVVSSPGEGSVFSVLIDVGSLDGVRMVSGEEAAAVLRSRQRAAADQGIASVRPGKILIVDDTPANVQLLEVVCRKAGMTVETAENGQVAIDMAAETQYDVILMDMQMPVMDGYSATTELRKRGVETPIVALTGNALEEDRRRCFDVGCTAFLAKPVNIDELIKLLQELHGVGDAKQSTSKSTSQPIAVAASPAKERVSGRIRSSLPMDLPEFQQVVAQFVDGLDHCVGELQQAIQTGDYDAVARHAHALKGTGGTVGFPQFTEPSRQLEEAAKQGDEALLLASIEEIRQIAKAVEGPDLPKPATSTT</sequence>
<evidence type="ECO:0000256" key="12">
    <source>
        <dbReference type="ARBA" id="ARBA00022989"/>
    </source>
</evidence>
<dbReference type="SUPFAM" id="SSF55785">
    <property type="entry name" value="PYP-like sensor domain (PAS domain)"/>
    <property type="match status" value="1"/>
</dbReference>
<evidence type="ECO:0000256" key="3">
    <source>
        <dbReference type="ARBA" id="ARBA00012438"/>
    </source>
</evidence>
<dbReference type="InterPro" id="IPR000014">
    <property type="entry name" value="PAS"/>
</dbReference>
<keyword evidence="23" id="KW-1185">Reference proteome</keyword>
<evidence type="ECO:0000256" key="18">
    <source>
        <dbReference type="SAM" id="Phobius"/>
    </source>
</evidence>
<evidence type="ECO:0000256" key="8">
    <source>
        <dbReference type="ARBA" id="ARBA00022692"/>
    </source>
</evidence>
<evidence type="ECO:0000256" key="10">
    <source>
        <dbReference type="ARBA" id="ARBA00022777"/>
    </source>
</evidence>
<dbReference type="Gene3D" id="1.20.120.160">
    <property type="entry name" value="HPT domain"/>
    <property type="match status" value="1"/>
</dbReference>
<organism evidence="22 23">
    <name type="scientific">Rosistilla ulvae</name>
    <dbReference type="NCBI Taxonomy" id="1930277"/>
    <lineage>
        <taxon>Bacteria</taxon>
        <taxon>Pseudomonadati</taxon>
        <taxon>Planctomycetota</taxon>
        <taxon>Planctomycetia</taxon>
        <taxon>Pirellulales</taxon>
        <taxon>Pirellulaceae</taxon>
        <taxon>Rosistilla</taxon>
    </lineage>
</organism>
<evidence type="ECO:0000256" key="16">
    <source>
        <dbReference type="PROSITE-ProRule" id="PRU00110"/>
    </source>
</evidence>
<keyword evidence="8 18" id="KW-0812">Transmembrane</keyword>
<dbReference type="Gene3D" id="3.30.565.10">
    <property type="entry name" value="Histidine kinase-like ATPase, C-terminal domain"/>
    <property type="match status" value="1"/>
</dbReference>
<dbReference type="PANTHER" id="PTHR43047">
    <property type="entry name" value="TWO-COMPONENT HISTIDINE PROTEIN KINASE"/>
    <property type="match status" value="1"/>
</dbReference>
<dbReference type="EC" id="2.7.13.3" evidence="3"/>
<dbReference type="InterPro" id="IPR005467">
    <property type="entry name" value="His_kinase_dom"/>
</dbReference>
<dbReference type="CDD" id="cd16922">
    <property type="entry name" value="HATPase_EvgS-ArcB-TorS-like"/>
    <property type="match status" value="1"/>
</dbReference>
<dbReference type="PROSITE" id="PS50110">
    <property type="entry name" value="RESPONSE_REGULATORY"/>
    <property type="match status" value="1"/>
</dbReference>
<accession>A0A517M757</accession>
<feature type="domain" description="Histidine kinase" evidence="19">
    <location>
        <begin position="344"/>
        <end position="566"/>
    </location>
</feature>
<dbReference type="Pfam" id="PF00072">
    <property type="entry name" value="Response_reg"/>
    <property type="match status" value="1"/>
</dbReference>
<evidence type="ECO:0000256" key="4">
    <source>
        <dbReference type="ARBA" id="ARBA00022475"/>
    </source>
</evidence>
<dbReference type="Gene3D" id="3.30.450.20">
    <property type="entry name" value="PAS domain"/>
    <property type="match status" value="1"/>
</dbReference>
<dbReference type="KEGG" id="ruv:EC9_49280"/>
<keyword evidence="5" id="KW-0997">Cell inner membrane</keyword>
<dbReference type="SUPFAM" id="SSF52172">
    <property type="entry name" value="CheY-like"/>
    <property type="match status" value="1"/>
</dbReference>
<dbReference type="FunFam" id="1.10.287.130:FF:000038">
    <property type="entry name" value="Sensory transduction histidine kinase"/>
    <property type="match status" value="1"/>
</dbReference>
<dbReference type="InterPro" id="IPR013656">
    <property type="entry name" value="PAS_4"/>
</dbReference>
<dbReference type="InterPro" id="IPR003594">
    <property type="entry name" value="HATPase_dom"/>
</dbReference>
<comment type="catalytic activity">
    <reaction evidence="1">
        <text>ATP + protein L-histidine = ADP + protein N-phospho-L-histidine.</text>
        <dbReference type="EC" id="2.7.13.3"/>
    </reaction>
</comment>
<dbReference type="SMART" id="SM00448">
    <property type="entry name" value="REC"/>
    <property type="match status" value="1"/>
</dbReference>
<evidence type="ECO:0000256" key="13">
    <source>
        <dbReference type="ARBA" id="ARBA00023012"/>
    </source>
</evidence>
<dbReference type="Gene3D" id="1.10.287.130">
    <property type="match status" value="1"/>
</dbReference>
<keyword evidence="15" id="KW-0131">Cell cycle</keyword>
<dbReference type="Pfam" id="PF01627">
    <property type="entry name" value="Hpt"/>
    <property type="match status" value="1"/>
</dbReference>
<dbReference type="InterPro" id="IPR036890">
    <property type="entry name" value="HATPase_C_sf"/>
</dbReference>
<dbReference type="InterPro" id="IPR036097">
    <property type="entry name" value="HisK_dim/P_sf"/>
</dbReference>
<keyword evidence="6 17" id="KW-0597">Phosphoprotein</keyword>
<dbReference type="Proteomes" id="UP000319557">
    <property type="component" value="Chromosome"/>
</dbReference>
<dbReference type="NCBIfam" id="TIGR00229">
    <property type="entry name" value="sensory_box"/>
    <property type="match status" value="1"/>
</dbReference>
<evidence type="ECO:0000256" key="14">
    <source>
        <dbReference type="ARBA" id="ARBA00023136"/>
    </source>
</evidence>
<feature type="modified residue" description="4-aspartylphosphate" evidence="17">
    <location>
        <position position="650"/>
    </location>
</feature>
<dbReference type="PANTHER" id="PTHR43047:SF72">
    <property type="entry name" value="OSMOSENSING HISTIDINE PROTEIN KINASE SLN1"/>
    <property type="match status" value="1"/>
</dbReference>
<evidence type="ECO:0000256" key="11">
    <source>
        <dbReference type="ARBA" id="ARBA00022840"/>
    </source>
</evidence>
<dbReference type="EMBL" id="CP036261">
    <property type="protein sequence ID" value="QDS90712.1"/>
    <property type="molecule type" value="Genomic_DNA"/>
</dbReference>
<feature type="modified residue" description="Phosphohistidine" evidence="16">
    <location>
        <position position="793"/>
    </location>
</feature>
<protein>
    <recommendedName>
        <fullName evidence="3">histidine kinase</fullName>
        <ecNumber evidence="3">2.7.13.3</ecNumber>
    </recommendedName>
</protein>
<dbReference type="FunFam" id="3.30.565.10:FF:000010">
    <property type="entry name" value="Sensor histidine kinase RcsC"/>
    <property type="match status" value="1"/>
</dbReference>
<evidence type="ECO:0000256" key="6">
    <source>
        <dbReference type="ARBA" id="ARBA00022553"/>
    </source>
</evidence>
<dbReference type="SUPFAM" id="SSF47384">
    <property type="entry name" value="Homodimeric domain of signal transducing histidine kinase"/>
    <property type="match status" value="1"/>
</dbReference>
<dbReference type="Pfam" id="PF02518">
    <property type="entry name" value="HATPase_c"/>
    <property type="match status" value="1"/>
</dbReference>
<dbReference type="InterPro" id="IPR008207">
    <property type="entry name" value="Sig_transdc_His_kin_Hpt_dom"/>
</dbReference>
<evidence type="ECO:0000256" key="17">
    <source>
        <dbReference type="PROSITE-ProRule" id="PRU00169"/>
    </source>
</evidence>
<name>A0A517M757_9BACT</name>
<dbReference type="GO" id="GO:0009927">
    <property type="term" value="F:histidine phosphotransfer kinase activity"/>
    <property type="evidence" value="ECO:0007669"/>
    <property type="project" value="TreeGrafter"/>
</dbReference>
<keyword evidence="9" id="KW-0547">Nucleotide-binding</keyword>
<keyword evidence="10" id="KW-0418">Kinase</keyword>
<dbReference type="InterPro" id="IPR001789">
    <property type="entry name" value="Sig_transdc_resp-reg_receiver"/>
</dbReference>
<dbReference type="SMART" id="SM00388">
    <property type="entry name" value="HisKA"/>
    <property type="match status" value="1"/>
</dbReference>
<feature type="transmembrane region" description="Helical" evidence="18">
    <location>
        <begin position="29"/>
        <end position="50"/>
    </location>
</feature>
<keyword evidence="14 18" id="KW-0472">Membrane</keyword>
<dbReference type="PROSITE" id="PS50109">
    <property type="entry name" value="HIS_KIN"/>
    <property type="match status" value="1"/>
</dbReference>
<evidence type="ECO:0000259" key="19">
    <source>
        <dbReference type="PROSITE" id="PS50109"/>
    </source>
</evidence>
<dbReference type="SMART" id="SM00073">
    <property type="entry name" value="HPT"/>
    <property type="match status" value="1"/>
</dbReference>
<dbReference type="Pfam" id="PF08448">
    <property type="entry name" value="PAS_4"/>
    <property type="match status" value="1"/>
</dbReference>
<dbReference type="InterPro" id="IPR003661">
    <property type="entry name" value="HisK_dim/P_dom"/>
</dbReference>
<evidence type="ECO:0000256" key="1">
    <source>
        <dbReference type="ARBA" id="ARBA00000085"/>
    </source>
</evidence>
<keyword evidence="13" id="KW-0902">Two-component regulatory system</keyword>
<dbReference type="GO" id="GO:0005886">
    <property type="term" value="C:plasma membrane"/>
    <property type="evidence" value="ECO:0007669"/>
    <property type="project" value="UniProtKB-SubCell"/>
</dbReference>
<dbReference type="InterPro" id="IPR036641">
    <property type="entry name" value="HPT_dom_sf"/>
</dbReference>
<proteinExistence type="predicted"/>
<comment type="subcellular location">
    <subcellularLocation>
        <location evidence="2">Cell inner membrane</location>
        <topology evidence="2">Multi-pass membrane protein</topology>
    </subcellularLocation>
</comment>
<evidence type="ECO:0000256" key="15">
    <source>
        <dbReference type="ARBA" id="ARBA00023306"/>
    </source>
</evidence>
<evidence type="ECO:0000259" key="20">
    <source>
        <dbReference type="PROSITE" id="PS50110"/>
    </source>
</evidence>
<dbReference type="CDD" id="cd00082">
    <property type="entry name" value="HisKA"/>
    <property type="match status" value="1"/>
</dbReference>
<dbReference type="PRINTS" id="PR00344">
    <property type="entry name" value="BCTRLSENSOR"/>
</dbReference>
<dbReference type="InterPro" id="IPR004358">
    <property type="entry name" value="Sig_transdc_His_kin-like_C"/>
</dbReference>
<dbReference type="GO" id="GO:0000155">
    <property type="term" value="F:phosphorelay sensor kinase activity"/>
    <property type="evidence" value="ECO:0007669"/>
    <property type="project" value="InterPro"/>
</dbReference>
<keyword evidence="12 18" id="KW-1133">Transmembrane helix</keyword>
<dbReference type="PROSITE" id="PS50894">
    <property type="entry name" value="HPT"/>
    <property type="match status" value="1"/>
</dbReference>
<dbReference type="GO" id="GO:0005524">
    <property type="term" value="F:ATP binding"/>
    <property type="evidence" value="ECO:0007669"/>
    <property type="project" value="UniProtKB-KW"/>
</dbReference>
<dbReference type="SUPFAM" id="SSF47226">
    <property type="entry name" value="Histidine-containing phosphotransfer domain, HPT domain"/>
    <property type="match status" value="1"/>
</dbReference>
<evidence type="ECO:0000313" key="22">
    <source>
        <dbReference type="EMBL" id="QDS90712.1"/>
    </source>
</evidence>
<reference evidence="22 23" key="1">
    <citation type="submission" date="2019-02" db="EMBL/GenBank/DDBJ databases">
        <title>Deep-cultivation of Planctomycetes and their phenomic and genomic characterization uncovers novel biology.</title>
        <authorList>
            <person name="Wiegand S."/>
            <person name="Jogler M."/>
            <person name="Boedeker C."/>
            <person name="Pinto D."/>
            <person name="Vollmers J."/>
            <person name="Rivas-Marin E."/>
            <person name="Kohn T."/>
            <person name="Peeters S.H."/>
            <person name="Heuer A."/>
            <person name="Rast P."/>
            <person name="Oberbeckmann S."/>
            <person name="Bunk B."/>
            <person name="Jeske O."/>
            <person name="Meyerdierks A."/>
            <person name="Storesund J.E."/>
            <person name="Kallscheuer N."/>
            <person name="Luecker S."/>
            <person name="Lage O.M."/>
            <person name="Pohl T."/>
            <person name="Merkel B.J."/>
            <person name="Hornburger P."/>
            <person name="Mueller R.-W."/>
            <person name="Bruemmer F."/>
            <person name="Labrenz M."/>
            <person name="Spormann A.M."/>
            <person name="Op den Camp H."/>
            <person name="Overmann J."/>
            <person name="Amann R."/>
            <person name="Jetten M.S.M."/>
            <person name="Mascher T."/>
            <person name="Medema M.H."/>
            <person name="Devos D.P."/>
            <person name="Kaster A.-K."/>
            <person name="Ovreas L."/>
            <person name="Rohde M."/>
            <person name="Galperin M.Y."/>
            <person name="Jogler C."/>
        </authorList>
    </citation>
    <scope>NUCLEOTIDE SEQUENCE [LARGE SCALE GENOMIC DNA]</scope>
    <source>
        <strain evidence="22 23">EC9</strain>
    </source>
</reference>
<dbReference type="InterPro" id="IPR011006">
    <property type="entry name" value="CheY-like_superfamily"/>
</dbReference>
<gene>
    <name evidence="22" type="primary">rpfC_2</name>
    <name evidence="22" type="ORF">EC9_49280</name>
</gene>
<dbReference type="AlphaFoldDB" id="A0A517M757"/>